<accession>A0A4R3L1M9</accession>
<dbReference type="CDD" id="cd05152">
    <property type="entry name" value="MPH2"/>
    <property type="match status" value="1"/>
</dbReference>
<sequence>MKPEQVIEIAKKHDLIIKEDSIQLNESGLDFLVVFATDTLGEKWVLRFPRREDVIPTKNKEKKILDLVEPQLSIQAPKWEIFTDEMIAYKQLKGVPVGTIDPVAKAYVWEIDEKNVPDQYHETLAKAMVSLHQMDQQEAKSMGLTIENPDEIRSSLKDRMEKVKVEFGVSQPLWDRWQSWLEDDSLWPQQVGLVHGDLHPGHILIDENTHVTGFIDWTEAAVTDISRDFVIHYRAFGKEALDQLIMYYEKAGGYVWPLMANHIIELDAAYPVGIAEFALKSGLEEYHQMAKETLGVS</sequence>
<proteinExistence type="predicted"/>
<dbReference type="InterPro" id="IPR002575">
    <property type="entry name" value="Aminoglycoside_PTrfase"/>
</dbReference>
<dbReference type="PANTHER" id="PTHR21310:SF15">
    <property type="entry name" value="AMINOGLYCOSIDE PHOSPHOTRANSFERASE DOMAIN-CONTAINING PROTEIN"/>
    <property type="match status" value="1"/>
</dbReference>
<dbReference type="Proteomes" id="UP000294937">
    <property type="component" value="Unassembled WGS sequence"/>
</dbReference>
<evidence type="ECO:0000313" key="3">
    <source>
        <dbReference type="Proteomes" id="UP000294937"/>
    </source>
</evidence>
<comment type="caution">
    <text evidence="2">The sequence shown here is derived from an EMBL/GenBank/DDBJ whole genome shotgun (WGS) entry which is preliminary data.</text>
</comment>
<name>A0A4R3L1M9_9BACL</name>
<reference evidence="2 3" key="1">
    <citation type="submission" date="2019-03" db="EMBL/GenBank/DDBJ databases">
        <title>Genomic Encyclopedia of Type Strains, Phase IV (KMG-IV): sequencing the most valuable type-strain genomes for metagenomic binning, comparative biology and taxonomic classification.</title>
        <authorList>
            <person name="Goeker M."/>
        </authorList>
    </citation>
    <scope>NUCLEOTIDE SEQUENCE [LARGE SCALE GENOMIC DNA]</scope>
    <source>
        <strain evidence="2 3">DSM 45707</strain>
    </source>
</reference>
<dbReference type="PANTHER" id="PTHR21310">
    <property type="entry name" value="AMINOGLYCOSIDE PHOSPHOTRANSFERASE-RELATED-RELATED"/>
    <property type="match status" value="1"/>
</dbReference>
<dbReference type="SUPFAM" id="SSF56112">
    <property type="entry name" value="Protein kinase-like (PK-like)"/>
    <property type="match status" value="1"/>
</dbReference>
<dbReference type="EMBL" id="SMAG01000008">
    <property type="protein sequence ID" value="TCS93309.1"/>
    <property type="molecule type" value="Genomic_DNA"/>
</dbReference>
<dbReference type="Gene3D" id="3.30.200.20">
    <property type="entry name" value="Phosphorylase Kinase, domain 1"/>
    <property type="match status" value="1"/>
</dbReference>
<dbReference type="GO" id="GO:0016740">
    <property type="term" value="F:transferase activity"/>
    <property type="evidence" value="ECO:0007669"/>
    <property type="project" value="UniProtKB-KW"/>
</dbReference>
<keyword evidence="3" id="KW-1185">Reference proteome</keyword>
<evidence type="ECO:0000313" key="2">
    <source>
        <dbReference type="EMBL" id="TCS93309.1"/>
    </source>
</evidence>
<protein>
    <submittedName>
        <fullName evidence="2">Macrolide phosphotransferase</fullName>
    </submittedName>
</protein>
<keyword evidence="2" id="KW-0808">Transferase</keyword>
<dbReference type="Gene3D" id="3.90.1200.10">
    <property type="match status" value="1"/>
</dbReference>
<dbReference type="Pfam" id="PF01636">
    <property type="entry name" value="APH"/>
    <property type="match status" value="1"/>
</dbReference>
<dbReference type="InterPro" id="IPR051678">
    <property type="entry name" value="AGP_Transferase"/>
</dbReference>
<dbReference type="AlphaFoldDB" id="A0A4R3L1M9"/>
<evidence type="ECO:0000259" key="1">
    <source>
        <dbReference type="Pfam" id="PF01636"/>
    </source>
</evidence>
<organism evidence="2 3">
    <name type="scientific">Hazenella coriacea</name>
    <dbReference type="NCBI Taxonomy" id="1179467"/>
    <lineage>
        <taxon>Bacteria</taxon>
        <taxon>Bacillati</taxon>
        <taxon>Bacillota</taxon>
        <taxon>Bacilli</taxon>
        <taxon>Bacillales</taxon>
        <taxon>Thermoactinomycetaceae</taxon>
        <taxon>Hazenella</taxon>
    </lineage>
</organism>
<feature type="domain" description="Aminoglycoside phosphotransferase" evidence="1">
    <location>
        <begin position="22"/>
        <end position="259"/>
    </location>
</feature>
<gene>
    <name evidence="2" type="ORF">EDD58_108140</name>
</gene>
<dbReference type="InterPro" id="IPR011009">
    <property type="entry name" value="Kinase-like_dom_sf"/>
</dbReference>